<dbReference type="Pfam" id="PF00048">
    <property type="entry name" value="IL8"/>
    <property type="match status" value="1"/>
</dbReference>
<evidence type="ECO:0000256" key="7">
    <source>
        <dbReference type="ARBA" id="ARBA00023157"/>
    </source>
</evidence>
<evidence type="ECO:0000256" key="5">
    <source>
        <dbReference type="ARBA" id="ARBA00022525"/>
    </source>
</evidence>
<dbReference type="PROSITE" id="PS00472">
    <property type="entry name" value="SMALL_CYTOKINES_CC"/>
    <property type="match status" value="1"/>
</dbReference>
<gene>
    <name evidence="11" type="primary">Ccl8</name>
    <name evidence="11" type="ORF">PHOROB_LOCUS3973</name>
</gene>
<dbReference type="Proteomes" id="UP001152836">
    <property type="component" value="Unassembled WGS sequence"/>
</dbReference>
<evidence type="ECO:0000313" key="11">
    <source>
        <dbReference type="EMBL" id="CAH6785784.1"/>
    </source>
</evidence>
<dbReference type="InterPro" id="IPR000827">
    <property type="entry name" value="Chemokine_CC_CS"/>
</dbReference>
<dbReference type="GO" id="GO:0048245">
    <property type="term" value="P:eosinophil chemotaxis"/>
    <property type="evidence" value="ECO:0007669"/>
    <property type="project" value="TreeGrafter"/>
</dbReference>
<dbReference type="SMART" id="SM00199">
    <property type="entry name" value="SCY"/>
    <property type="match status" value="1"/>
</dbReference>
<evidence type="ECO:0000256" key="6">
    <source>
        <dbReference type="ARBA" id="ARBA00022729"/>
    </source>
</evidence>
<reference evidence="11" key="1">
    <citation type="submission" date="2022-06" db="EMBL/GenBank/DDBJ databases">
        <authorList>
            <person name="Andreotti S."/>
            <person name="Wyler E."/>
        </authorList>
    </citation>
    <scope>NUCLEOTIDE SEQUENCE</scope>
</reference>
<evidence type="ECO:0000313" key="12">
    <source>
        <dbReference type="Proteomes" id="UP001152836"/>
    </source>
</evidence>
<dbReference type="GO" id="GO:0006954">
    <property type="term" value="P:inflammatory response"/>
    <property type="evidence" value="ECO:0007669"/>
    <property type="project" value="UniProtKB-KW"/>
</dbReference>
<dbReference type="GO" id="GO:0008009">
    <property type="term" value="F:chemokine activity"/>
    <property type="evidence" value="ECO:0007669"/>
    <property type="project" value="InterPro"/>
</dbReference>
<dbReference type="GO" id="GO:0030335">
    <property type="term" value="P:positive regulation of cell migration"/>
    <property type="evidence" value="ECO:0007669"/>
    <property type="project" value="TreeGrafter"/>
</dbReference>
<keyword evidence="7" id="KW-1015">Disulfide bond</keyword>
<keyword evidence="6 9" id="KW-0732">Signal</keyword>
<dbReference type="GO" id="GO:0061844">
    <property type="term" value="P:antimicrobial humoral immune response mediated by antimicrobial peptide"/>
    <property type="evidence" value="ECO:0007669"/>
    <property type="project" value="TreeGrafter"/>
</dbReference>
<accession>A0AAU9YZB5</accession>
<evidence type="ECO:0000256" key="1">
    <source>
        <dbReference type="ARBA" id="ARBA00004613"/>
    </source>
</evidence>
<sequence length="98" mass="10962">MKISAMLLCLLFIAVTVSPAELVESDEAPLSISCCFSVTFRKLPFAMLQSYSKTSTQCDMAAVIFKTKRGREICADPTQKWVSKYMKLLDQKSQTLQA</sequence>
<feature type="signal peptide" evidence="9">
    <location>
        <begin position="1"/>
        <end position="20"/>
    </location>
</feature>
<comment type="subcellular location">
    <subcellularLocation>
        <location evidence="1 9">Secreted</location>
    </subcellularLocation>
</comment>
<organism evidence="11 12">
    <name type="scientific">Phodopus roborovskii</name>
    <name type="common">Roborovski's desert hamster</name>
    <name type="synonym">Cricetulus roborovskii</name>
    <dbReference type="NCBI Taxonomy" id="109678"/>
    <lineage>
        <taxon>Eukaryota</taxon>
        <taxon>Metazoa</taxon>
        <taxon>Chordata</taxon>
        <taxon>Craniata</taxon>
        <taxon>Vertebrata</taxon>
        <taxon>Euteleostomi</taxon>
        <taxon>Mammalia</taxon>
        <taxon>Eutheria</taxon>
        <taxon>Euarchontoglires</taxon>
        <taxon>Glires</taxon>
        <taxon>Rodentia</taxon>
        <taxon>Myomorpha</taxon>
        <taxon>Muroidea</taxon>
        <taxon>Cricetidae</taxon>
        <taxon>Cricetinae</taxon>
        <taxon>Phodopus</taxon>
    </lineage>
</organism>
<dbReference type="FunFam" id="2.40.50.40:FF:000002">
    <property type="entry name" value="C-C motif chemokine"/>
    <property type="match status" value="1"/>
</dbReference>
<keyword evidence="12" id="KW-1185">Reference proteome</keyword>
<protein>
    <recommendedName>
        <fullName evidence="9">C-C motif chemokine</fullName>
    </recommendedName>
</protein>
<evidence type="ECO:0000259" key="10">
    <source>
        <dbReference type="SMART" id="SM00199"/>
    </source>
</evidence>
<dbReference type="Gene3D" id="2.40.50.40">
    <property type="match status" value="1"/>
</dbReference>
<dbReference type="GO" id="GO:0005615">
    <property type="term" value="C:extracellular space"/>
    <property type="evidence" value="ECO:0007669"/>
    <property type="project" value="UniProtKB-KW"/>
</dbReference>
<dbReference type="GO" id="GO:0048020">
    <property type="term" value="F:CCR chemokine receptor binding"/>
    <property type="evidence" value="ECO:0007669"/>
    <property type="project" value="TreeGrafter"/>
</dbReference>
<dbReference type="PANTHER" id="PTHR12015:SF209">
    <property type="entry name" value="C-C MOTIF CHEMOKINE 8"/>
    <property type="match status" value="1"/>
</dbReference>
<keyword evidence="4 9" id="KW-0202">Cytokine</keyword>
<keyword evidence="8" id="KW-0395">Inflammatory response</keyword>
<dbReference type="CDD" id="cd00272">
    <property type="entry name" value="Chemokine_CC"/>
    <property type="match status" value="1"/>
</dbReference>
<keyword evidence="5 9" id="KW-0964">Secreted</keyword>
<evidence type="ECO:0000256" key="4">
    <source>
        <dbReference type="ARBA" id="ARBA00022514"/>
    </source>
</evidence>
<proteinExistence type="inferred from homology"/>
<dbReference type="PANTHER" id="PTHR12015">
    <property type="entry name" value="SMALL INDUCIBLE CYTOKINE A"/>
    <property type="match status" value="1"/>
</dbReference>
<feature type="chain" id="PRO_5043108920" description="C-C motif chemokine" evidence="9">
    <location>
        <begin position="21"/>
        <end position="98"/>
    </location>
</feature>
<dbReference type="SUPFAM" id="SSF54117">
    <property type="entry name" value="Interleukin 8-like chemokines"/>
    <property type="match status" value="1"/>
</dbReference>
<dbReference type="GO" id="GO:0070098">
    <property type="term" value="P:chemokine-mediated signaling pathway"/>
    <property type="evidence" value="ECO:0007669"/>
    <property type="project" value="TreeGrafter"/>
</dbReference>
<dbReference type="AlphaFoldDB" id="A0AAU9YZB5"/>
<evidence type="ECO:0000256" key="3">
    <source>
        <dbReference type="ARBA" id="ARBA00022500"/>
    </source>
</evidence>
<feature type="domain" description="Chemokine interleukin-8-like" evidence="10">
    <location>
        <begin position="31"/>
        <end position="89"/>
    </location>
</feature>
<dbReference type="InterPro" id="IPR001811">
    <property type="entry name" value="Chemokine_IL8-like_dom"/>
</dbReference>
<dbReference type="InterPro" id="IPR039809">
    <property type="entry name" value="Chemokine_b/g/d"/>
</dbReference>
<evidence type="ECO:0000256" key="8">
    <source>
        <dbReference type="ARBA" id="ARBA00023198"/>
    </source>
</evidence>
<dbReference type="InterPro" id="IPR036048">
    <property type="entry name" value="Interleukin_8-like_sf"/>
</dbReference>
<comment type="similarity">
    <text evidence="2 9">Belongs to the intercrine beta (chemokine CC) family.</text>
</comment>
<name>A0AAU9YZB5_PHORO</name>
<evidence type="ECO:0000256" key="9">
    <source>
        <dbReference type="RuleBase" id="RU361150"/>
    </source>
</evidence>
<dbReference type="EMBL" id="CALSGD010001391">
    <property type="protein sequence ID" value="CAH6785784.1"/>
    <property type="molecule type" value="Genomic_DNA"/>
</dbReference>
<keyword evidence="3 9" id="KW-0145">Chemotaxis</keyword>
<comment type="caution">
    <text evidence="11">The sequence shown here is derived from an EMBL/GenBank/DDBJ whole genome shotgun (WGS) entry which is preliminary data.</text>
</comment>
<evidence type="ECO:0000256" key="2">
    <source>
        <dbReference type="ARBA" id="ARBA00010868"/>
    </source>
</evidence>